<reference evidence="1 2" key="1">
    <citation type="submission" date="2015-10" db="EMBL/GenBank/DDBJ databases">
        <title>Genome sequencing of Penicillium freii.</title>
        <authorList>
            <person name="Nguyen H.D."/>
            <person name="Visagie C.M."/>
            <person name="Seifert K.A."/>
        </authorList>
    </citation>
    <scope>NUCLEOTIDE SEQUENCE [LARGE SCALE GENOMIC DNA]</scope>
    <source>
        <strain evidence="1 2">DAOM 242723</strain>
    </source>
</reference>
<gene>
    <name evidence="1" type="ORF">ACN42_g144</name>
</gene>
<accession>A0A124GTL8</accession>
<name>A0A124GTL8_PENFR</name>
<evidence type="ECO:0000313" key="1">
    <source>
        <dbReference type="EMBL" id="KUM66873.1"/>
    </source>
</evidence>
<evidence type="ECO:0000313" key="2">
    <source>
        <dbReference type="Proteomes" id="UP000055045"/>
    </source>
</evidence>
<dbReference type="STRING" id="48697.A0A124GTL8"/>
<organism evidence="1 2">
    <name type="scientific">Penicillium freii</name>
    <dbReference type="NCBI Taxonomy" id="48697"/>
    <lineage>
        <taxon>Eukaryota</taxon>
        <taxon>Fungi</taxon>
        <taxon>Dikarya</taxon>
        <taxon>Ascomycota</taxon>
        <taxon>Pezizomycotina</taxon>
        <taxon>Eurotiomycetes</taxon>
        <taxon>Eurotiomycetidae</taxon>
        <taxon>Eurotiales</taxon>
        <taxon>Aspergillaceae</taxon>
        <taxon>Penicillium</taxon>
    </lineage>
</organism>
<evidence type="ECO:0008006" key="3">
    <source>
        <dbReference type="Google" id="ProtNLM"/>
    </source>
</evidence>
<dbReference type="PANTHER" id="PTHR42699:SF1">
    <property type="entry name" value="CYSTATHIONINE GAMMA-SYNTHASE-RELATED"/>
    <property type="match status" value="1"/>
</dbReference>
<dbReference type="GO" id="GO:0003962">
    <property type="term" value="F:cystathionine gamma-synthase activity"/>
    <property type="evidence" value="ECO:0007669"/>
    <property type="project" value="TreeGrafter"/>
</dbReference>
<dbReference type="InterPro" id="IPR051750">
    <property type="entry name" value="Trans-sulfuration_enzymes"/>
</dbReference>
<dbReference type="PANTHER" id="PTHR42699">
    <property type="match status" value="1"/>
</dbReference>
<dbReference type="InterPro" id="IPR015422">
    <property type="entry name" value="PyrdxlP-dep_Trfase_small"/>
</dbReference>
<dbReference type="InterPro" id="IPR015424">
    <property type="entry name" value="PyrdxlP-dep_Trfase"/>
</dbReference>
<dbReference type="SUPFAM" id="SSF53383">
    <property type="entry name" value="PLP-dependent transferases"/>
    <property type="match status" value="1"/>
</dbReference>
<dbReference type="AlphaFoldDB" id="A0A124GTL8"/>
<proteinExistence type="predicted"/>
<dbReference type="Gene3D" id="3.90.1150.10">
    <property type="entry name" value="Aspartate Aminotransferase, domain 1"/>
    <property type="match status" value="1"/>
</dbReference>
<dbReference type="GO" id="GO:0019346">
    <property type="term" value="P:transsulfuration"/>
    <property type="evidence" value="ECO:0007669"/>
    <property type="project" value="TreeGrafter"/>
</dbReference>
<keyword evidence="2" id="KW-1185">Reference proteome</keyword>
<comment type="caution">
    <text evidence="1">The sequence shown here is derived from an EMBL/GenBank/DDBJ whole genome shotgun (WGS) entry which is preliminary data.</text>
</comment>
<sequence>MTTRLQYERIRRRDGGYGHLLGIIFRDNETARRFYDGVDIFKGGSFGTIFTLSTPFAQLTTDAERARFAGAGIPSHIVRISIGMEDIDALVDTLFGAIEMAMMRD</sequence>
<dbReference type="Proteomes" id="UP000055045">
    <property type="component" value="Unassembled WGS sequence"/>
</dbReference>
<dbReference type="EMBL" id="LLXE01000002">
    <property type="protein sequence ID" value="KUM66873.1"/>
    <property type="molecule type" value="Genomic_DNA"/>
</dbReference>
<protein>
    <recommendedName>
        <fullName evidence="3">Cystathionine gamma-synthase</fullName>
    </recommendedName>
</protein>